<keyword evidence="3 6" id="KW-0812">Transmembrane</keyword>
<gene>
    <name evidence="8" type="ORF">GCM10017567_71710</name>
</gene>
<evidence type="ECO:0000259" key="7">
    <source>
        <dbReference type="PROSITE" id="PS50850"/>
    </source>
</evidence>
<dbReference type="EMBL" id="BNAW01000048">
    <property type="protein sequence ID" value="GHG40011.1"/>
    <property type="molecule type" value="Genomic_DNA"/>
</dbReference>
<feature type="transmembrane region" description="Helical" evidence="6">
    <location>
        <begin position="287"/>
        <end position="307"/>
    </location>
</feature>
<dbReference type="PANTHER" id="PTHR42718:SF9">
    <property type="entry name" value="MAJOR FACILITATOR SUPERFAMILY MULTIDRUG TRANSPORTER MFSC"/>
    <property type="match status" value="1"/>
</dbReference>
<organism evidence="8 9">
    <name type="scientific">Amycolatopsis bullii</name>
    <dbReference type="NCBI Taxonomy" id="941987"/>
    <lineage>
        <taxon>Bacteria</taxon>
        <taxon>Bacillati</taxon>
        <taxon>Actinomycetota</taxon>
        <taxon>Actinomycetes</taxon>
        <taxon>Pseudonocardiales</taxon>
        <taxon>Pseudonocardiaceae</taxon>
        <taxon>Amycolatopsis</taxon>
    </lineage>
</organism>
<dbReference type="Gene3D" id="1.20.1250.20">
    <property type="entry name" value="MFS general substrate transporter like domains"/>
    <property type="match status" value="1"/>
</dbReference>
<keyword evidence="9" id="KW-1185">Reference proteome</keyword>
<feature type="transmembrane region" description="Helical" evidence="6">
    <location>
        <begin position="156"/>
        <end position="179"/>
    </location>
</feature>
<evidence type="ECO:0000256" key="6">
    <source>
        <dbReference type="SAM" id="Phobius"/>
    </source>
</evidence>
<feature type="transmembrane region" description="Helical" evidence="6">
    <location>
        <begin position="344"/>
        <end position="364"/>
    </location>
</feature>
<dbReference type="CDD" id="cd17321">
    <property type="entry name" value="MFS_MMR_MDR_like"/>
    <property type="match status" value="1"/>
</dbReference>
<dbReference type="PROSITE" id="PS50850">
    <property type="entry name" value="MFS"/>
    <property type="match status" value="1"/>
</dbReference>
<feature type="transmembrane region" description="Helical" evidence="6">
    <location>
        <begin position="185"/>
        <end position="205"/>
    </location>
</feature>
<evidence type="ECO:0000256" key="1">
    <source>
        <dbReference type="ARBA" id="ARBA00004651"/>
    </source>
</evidence>
<dbReference type="InterPro" id="IPR011701">
    <property type="entry name" value="MFS"/>
</dbReference>
<evidence type="ECO:0000313" key="8">
    <source>
        <dbReference type="EMBL" id="GHG40011.1"/>
    </source>
</evidence>
<keyword evidence="4 6" id="KW-1133">Transmembrane helix</keyword>
<feature type="transmembrane region" description="Helical" evidence="6">
    <location>
        <begin position="217"/>
        <end position="235"/>
    </location>
</feature>
<evidence type="ECO:0000256" key="5">
    <source>
        <dbReference type="ARBA" id="ARBA00023136"/>
    </source>
</evidence>
<feature type="domain" description="Major facilitator superfamily (MFS) profile" evidence="7">
    <location>
        <begin position="30"/>
        <end position="499"/>
    </location>
</feature>
<dbReference type="Gene3D" id="1.20.1720.10">
    <property type="entry name" value="Multidrug resistance protein D"/>
    <property type="match status" value="1"/>
</dbReference>
<dbReference type="InterPro" id="IPR036259">
    <property type="entry name" value="MFS_trans_sf"/>
</dbReference>
<proteinExistence type="predicted"/>
<dbReference type="PANTHER" id="PTHR42718">
    <property type="entry name" value="MAJOR FACILITATOR SUPERFAMILY MULTIDRUG TRANSPORTER MFSC"/>
    <property type="match status" value="1"/>
</dbReference>
<evidence type="ECO:0000256" key="4">
    <source>
        <dbReference type="ARBA" id="ARBA00022989"/>
    </source>
</evidence>
<feature type="transmembrane region" description="Helical" evidence="6">
    <location>
        <begin position="420"/>
        <end position="439"/>
    </location>
</feature>
<feature type="transmembrane region" description="Helical" evidence="6">
    <location>
        <begin position="478"/>
        <end position="496"/>
    </location>
</feature>
<feature type="transmembrane region" description="Helical" evidence="6">
    <location>
        <begin position="376"/>
        <end position="399"/>
    </location>
</feature>
<feature type="transmembrane region" description="Helical" evidence="6">
    <location>
        <begin position="122"/>
        <end position="144"/>
    </location>
</feature>
<keyword evidence="2" id="KW-0813">Transport</keyword>
<feature type="transmembrane region" description="Helical" evidence="6">
    <location>
        <begin position="30"/>
        <end position="52"/>
    </location>
</feature>
<comment type="caution">
    <text evidence="8">The sequence shown here is derived from an EMBL/GenBank/DDBJ whole genome shotgun (WGS) entry which is preliminary data.</text>
</comment>
<feature type="transmembrane region" description="Helical" evidence="6">
    <location>
        <begin position="64"/>
        <end position="85"/>
    </location>
</feature>
<dbReference type="Proteomes" id="UP000649955">
    <property type="component" value="Unassembled WGS sequence"/>
</dbReference>
<protein>
    <submittedName>
        <fullName evidence="8">MFS transporter</fullName>
    </submittedName>
</protein>
<evidence type="ECO:0000256" key="3">
    <source>
        <dbReference type="ARBA" id="ARBA00022692"/>
    </source>
</evidence>
<evidence type="ECO:0000313" key="9">
    <source>
        <dbReference type="Proteomes" id="UP000649955"/>
    </source>
</evidence>
<comment type="subcellular location">
    <subcellularLocation>
        <location evidence="1">Cell membrane</location>
        <topology evidence="1">Multi-pass membrane protein</topology>
    </subcellularLocation>
</comment>
<dbReference type="Pfam" id="PF07690">
    <property type="entry name" value="MFS_1"/>
    <property type="match status" value="1"/>
</dbReference>
<evidence type="ECO:0000256" key="2">
    <source>
        <dbReference type="ARBA" id="ARBA00022448"/>
    </source>
</evidence>
<feature type="transmembrane region" description="Helical" evidence="6">
    <location>
        <begin position="97"/>
        <end position="116"/>
    </location>
</feature>
<keyword evidence="5 6" id="KW-0472">Membrane</keyword>
<dbReference type="SUPFAM" id="SSF103473">
    <property type="entry name" value="MFS general substrate transporter"/>
    <property type="match status" value="1"/>
</dbReference>
<feature type="transmembrane region" description="Helical" evidence="6">
    <location>
        <begin position="241"/>
        <end position="266"/>
    </location>
</feature>
<sequence length="500" mass="50057">MRRAQWSIVPSVGFMSTSLSLRAPVSHRGLLTLMCAAVVLVVGMVAAINLAVPPLAASGLHPSAPALVWIVDTYVIVFACLVIPAGAAGDRFGRKGVLLTGLGLFAAGTLLSALAPDVAVLLAGRALTGVGAAAVLPNSLAVLLHAVPAGRRAGTIATWASMTGIGGVAGNVGGGLVLTAGSWRWLFAAAAGVSLGLAALAARYAPVSSRHDRRLGAGSATLLTGASVALLLAIVQGPEAGWGSVVVVGGFATAAVLFTAWVFAGLRSVHPLLDPRLFRDPRLRSACLGLTAIFFGMFALFYVNASFLQYAKGFGVLATGLGIVPLTVPVILGGPHVGRLTSRIGLDATVACALAFVGGGLLGLSTSDAHTPYGVYAAWLVVAGIGVTLALPTLSGVIAGALPPAQAGVGTGLQATTREFGSALGVAVIGTVSTARFAAALPPDARGAHTVAEALTRTSRPADVVTAFVSGADAGLRFTGVAVLVLGALVVGESWWSRRA</sequence>
<accession>A0ABQ3KNJ7</accession>
<name>A0ABQ3KNJ7_9PSEU</name>
<dbReference type="InterPro" id="IPR020846">
    <property type="entry name" value="MFS_dom"/>
</dbReference>
<reference evidence="9" key="1">
    <citation type="journal article" date="2019" name="Int. J. Syst. Evol. Microbiol.">
        <title>The Global Catalogue of Microorganisms (GCM) 10K type strain sequencing project: providing services to taxonomists for standard genome sequencing and annotation.</title>
        <authorList>
            <consortium name="The Broad Institute Genomics Platform"/>
            <consortium name="The Broad Institute Genome Sequencing Center for Infectious Disease"/>
            <person name="Wu L."/>
            <person name="Ma J."/>
        </authorList>
    </citation>
    <scope>NUCLEOTIDE SEQUENCE [LARGE SCALE GENOMIC DNA]</scope>
    <source>
        <strain evidence="9">CGMCC 4.7680</strain>
    </source>
</reference>
<feature type="transmembrane region" description="Helical" evidence="6">
    <location>
        <begin position="313"/>
        <end position="332"/>
    </location>
</feature>